<name>A0ABX8ACU6_9BRAD</name>
<dbReference type="RefSeq" id="WP_211909722.1">
    <property type="nucleotide sequence ID" value="NZ_CP036498.1"/>
</dbReference>
<proteinExistence type="inferred from homology"/>
<dbReference type="SUPFAM" id="SSF51735">
    <property type="entry name" value="NAD(P)-binding Rossmann-fold domains"/>
    <property type="match status" value="1"/>
</dbReference>
<dbReference type="Proteomes" id="UP000682843">
    <property type="component" value="Chromosome"/>
</dbReference>
<dbReference type="PRINTS" id="PR00081">
    <property type="entry name" value="GDHRDH"/>
</dbReference>
<reference evidence="2 3" key="1">
    <citation type="submission" date="2019-02" db="EMBL/GenBank/DDBJ databases">
        <title>Emended description of the genus Rhodopseudomonas and description of Rhodopseudomonas albus sp. nov., a non-phototrophic, heavy-metal-tolerant bacterium isolated from garden soil.</title>
        <authorList>
            <person name="Bao Z."/>
            <person name="Cao W.W."/>
            <person name="Sato Y."/>
            <person name="Nishizawa T."/>
            <person name="Zhao J."/>
            <person name="Guo Y."/>
            <person name="Ohta H."/>
        </authorList>
    </citation>
    <scope>NUCLEOTIDE SEQUENCE [LARGE SCALE GENOMIC DNA]</scope>
    <source>
        <strain evidence="2 3">SK50-23</strain>
    </source>
</reference>
<evidence type="ECO:0000313" key="3">
    <source>
        <dbReference type="Proteomes" id="UP000682843"/>
    </source>
</evidence>
<evidence type="ECO:0000256" key="1">
    <source>
        <dbReference type="ARBA" id="ARBA00006484"/>
    </source>
</evidence>
<keyword evidence="3" id="KW-1185">Reference proteome</keyword>
<comment type="similarity">
    <text evidence="1">Belongs to the short-chain dehydrogenases/reductases (SDR) family.</text>
</comment>
<dbReference type="Pfam" id="PF13561">
    <property type="entry name" value="adh_short_C2"/>
    <property type="match status" value="1"/>
</dbReference>
<gene>
    <name evidence="2" type="ORF">RPMA_21455</name>
</gene>
<sequence>MRMKDKSGLVTAAASGMGRAGAILLAREGAKVCIVDRDAAGAEAVAKEIRDAGGTAFAIGADLRDSKASTEIVARTVAEFGALDYLWNHLGHPGPAAVEDLDWQDFDIAVDLNIRSQLATTIAALPHLRARGGGSVLFTASTSGMSASQFSPVYSGMKAGVIGLVRGLAKRYAKEGIRVNAVCPGPFDTPMARDFVDRKDQPATKGQDREALVQKFGSSTAMGRAGRPEEVGYAALFLLSDEASFITGAHLPVDGGLTA</sequence>
<organism evidence="2 3">
    <name type="scientific">Tardiphaga alba</name>
    <dbReference type="NCBI Taxonomy" id="340268"/>
    <lineage>
        <taxon>Bacteria</taxon>
        <taxon>Pseudomonadati</taxon>
        <taxon>Pseudomonadota</taxon>
        <taxon>Alphaproteobacteria</taxon>
        <taxon>Hyphomicrobiales</taxon>
        <taxon>Nitrobacteraceae</taxon>
        <taxon>Tardiphaga</taxon>
    </lineage>
</organism>
<evidence type="ECO:0000313" key="2">
    <source>
        <dbReference type="EMBL" id="QUS41121.1"/>
    </source>
</evidence>
<dbReference type="PANTHER" id="PTHR42879">
    <property type="entry name" value="3-OXOACYL-(ACYL-CARRIER-PROTEIN) REDUCTASE"/>
    <property type="match status" value="1"/>
</dbReference>
<dbReference type="InterPro" id="IPR036291">
    <property type="entry name" value="NAD(P)-bd_dom_sf"/>
</dbReference>
<dbReference type="InterPro" id="IPR002347">
    <property type="entry name" value="SDR_fam"/>
</dbReference>
<protein>
    <submittedName>
        <fullName evidence="2">SDR family oxidoreductase</fullName>
    </submittedName>
</protein>
<dbReference type="CDD" id="cd05233">
    <property type="entry name" value="SDR_c"/>
    <property type="match status" value="1"/>
</dbReference>
<dbReference type="EMBL" id="CP036498">
    <property type="protein sequence ID" value="QUS41121.1"/>
    <property type="molecule type" value="Genomic_DNA"/>
</dbReference>
<dbReference type="Gene3D" id="3.40.50.720">
    <property type="entry name" value="NAD(P)-binding Rossmann-like Domain"/>
    <property type="match status" value="1"/>
</dbReference>
<accession>A0ABX8ACU6</accession>
<dbReference type="InterPro" id="IPR050259">
    <property type="entry name" value="SDR"/>
</dbReference>